<dbReference type="Pfam" id="PF01866">
    <property type="entry name" value="Diphthamide_syn"/>
    <property type="match status" value="1"/>
</dbReference>
<dbReference type="Gene3D" id="3.40.50.11840">
    <property type="entry name" value="Diphthamide synthesis DPH1/DPH2 domain 1"/>
    <property type="match status" value="1"/>
</dbReference>
<evidence type="ECO:0000313" key="13">
    <source>
        <dbReference type="Proteomes" id="UP000026915"/>
    </source>
</evidence>
<evidence type="ECO:0000256" key="8">
    <source>
        <dbReference type="RuleBase" id="RU364133"/>
    </source>
</evidence>
<dbReference type="Proteomes" id="UP000026915">
    <property type="component" value="Chromosome 3"/>
</dbReference>
<name>A0A061FVK3_THECC</name>
<dbReference type="eggNOG" id="KOG2648">
    <property type="taxonomic scope" value="Eukaryota"/>
</dbReference>
<feature type="compositionally biased region" description="Basic and acidic residues" evidence="9">
    <location>
        <begin position="823"/>
        <end position="833"/>
    </location>
</feature>
<dbReference type="UniPathway" id="UPA00559"/>
<dbReference type="NCBIfam" id="TIGR00322">
    <property type="entry name" value="diphth2_R"/>
    <property type="match status" value="1"/>
</dbReference>
<reference evidence="12 13" key="1">
    <citation type="journal article" date="2013" name="Genome Biol.">
        <title>The genome sequence of the most widely cultivated cacao type and its use to identify candidate genes regulating pod color.</title>
        <authorList>
            <person name="Motamayor J.C."/>
            <person name="Mockaitis K."/>
            <person name="Schmutz J."/>
            <person name="Haiminen N."/>
            <person name="Iii D.L."/>
            <person name="Cornejo O."/>
            <person name="Findley S.D."/>
            <person name="Zheng P."/>
            <person name="Utro F."/>
            <person name="Royaert S."/>
            <person name="Saski C."/>
            <person name="Jenkins J."/>
            <person name="Podicheti R."/>
            <person name="Zhao M."/>
            <person name="Scheffler B.E."/>
            <person name="Stack J.C."/>
            <person name="Feltus F.A."/>
            <person name="Mustiga G.M."/>
            <person name="Amores F."/>
            <person name="Phillips W."/>
            <person name="Marelli J.P."/>
            <person name="May G.D."/>
            <person name="Shapiro H."/>
            <person name="Ma J."/>
            <person name="Bustamante C.D."/>
            <person name="Schnell R.J."/>
            <person name="Main D."/>
            <person name="Gilbert D."/>
            <person name="Parida L."/>
            <person name="Kuhn D.N."/>
        </authorList>
    </citation>
    <scope>NUCLEOTIDE SEQUENCE [LARGE SCALE GENOMIC DNA]</scope>
    <source>
        <strain evidence="13">cv. Matina 1-6</strain>
    </source>
</reference>
<dbReference type="SFLD" id="SFLDG01121">
    <property type="entry name" value="Diphthamide_biosynthesis"/>
    <property type="match status" value="1"/>
</dbReference>
<dbReference type="InterPro" id="IPR042265">
    <property type="entry name" value="DPH1/DPH2_3"/>
</dbReference>
<proteinExistence type="inferred from homology"/>
<comment type="cofactor">
    <cofactor evidence="1">
        <name>[4Fe-4S] cluster</name>
        <dbReference type="ChEBI" id="CHEBI:49883"/>
    </cofactor>
</comment>
<comment type="pathway">
    <text evidence="2 8">Protein modification; peptidyl-diphthamide biosynthesis.</text>
</comment>
<evidence type="ECO:0000313" key="12">
    <source>
        <dbReference type="EMBL" id="EOY21113.1"/>
    </source>
</evidence>
<dbReference type="PANTHER" id="PTHR10762">
    <property type="entry name" value="DIPHTHAMIDE BIOSYNTHESIS PROTEIN"/>
    <property type="match status" value="1"/>
</dbReference>
<comment type="function">
    <text evidence="8">Required for the first step of diphthamide biosynthesis, a post-translational modification of histidine which occurs in elongation factor 2. DPH1 and DPH2 transfer a 3-amino-3-carboxypropyl (ACP) group from S-adenosyl-L-methionine (SAM) to a histidine residue, the reaction is assisted by a reduction system comprising DPH3 and a NADH-dependent reductase. Facilitates the reduction of the catalytic iron-sulfur cluster found in the DPH1 subunit.</text>
</comment>
<dbReference type="FunFam" id="3.40.50.11860:FF:000001">
    <property type="entry name" value="2-(3-amino-3-carboxypropyl)histidine synthase subunit 2"/>
    <property type="match status" value="1"/>
</dbReference>
<evidence type="ECO:0000256" key="7">
    <source>
        <dbReference type="ARBA" id="ARBA00023014"/>
    </source>
</evidence>
<keyword evidence="13" id="KW-1185">Reference proteome</keyword>
<comment type="similarity">
    <text evidence="3 8">Belongs to the DPH1/DPH2 family. DPH2 subfamily.</text>
</comment>
<dbReference type="InParanoid" id="A0A061FVK3"/>
<evidence type="ECO:0000256" key="11">
    <source>
        <dbReference type="SAM" id="SignalP"/>
    </source>
</evidence>
<dbReference type="AlphaFoldDB" id="A0A061FVK3"/>
<gene>
    <name evidence="12" type="ORF">TCM_012451</name>
</gene>
<dbReference type="GO" id="GO:0051536">
    <property type="term" value="F:iron-sulfur cluster binding"/>
    <property type="evidence" value="ECO:0007669"/>
    <property type="project" value="UniProtKB-KW"/>
</dbReference>
<dbReference type="STRING" id="3641.A0A061FVK3"/>
<keyword evidence="7 8" id="KW-0411">Iron-sulfur</keyword>
<keyword evidence="5 8" id="KW-0479">Metal-binding</keyword>
<dbReference type="InterPro" id="IPR016435">
    <property type="entry name" value="DPH1/DPH2"/>
</dbReference>
<feature type="chain" id="PRO_5001598612" description="2-(3-amino-3-carboxypropyl)histidine synthase subunit 2" evidence="11">
    <location>
        <begin position="25"/>
        <end position="833"/>
    </location>
</feature>
<dbReference type="InterPro" id="IPR010014">
    <property type="entry name" value="DHP2"/>
</dbReference>
<feature type="region of interest" description="Disordered" evidence="9">
    <location>
        <begin position="809"/>
        <end position="833"/>
    </location>
</feature>
<evidence type="ECO:0000256" key="5">
    <source>
        <dbReference type="ARBA" id="ARBA00022723"/>
    </source>
</evidence>
<evidence type="ECO:0000256" key="10">
    <source>
        <dbReference type="SAM" id="Phobius"/>
    </source>
</evidence>
<evidence type="ECO:0000256" key="3">
    <source>
        <dbReference type="ARBA" id="ARBA00006179"/>
    </source>
</evidence>
<dbReference type="InterPro" id="IPR042263">
    <property type="entry name" value="DPH1/DPH2_1"/>
</dbReference>
<dbReference type="FunFam" id="3.40.50.11840:FF:000002">
    <property type="entry name" value="2-(3-amino-3-carboxypropyl)histidine synthase subunit 2"/>
    <property type="match status" value="1"/>
</dbReference>
<dbReference type="NCBIfam" id="TIGR00272">
    <property type="entry name" value="DPH2"/>
    <property type="match status" value="1"/>
</dbReference>
<keyword evidence="10" id="KW-1133">Transmembrane helix</keyword>
<dbReference type="HOGENOM" id="CLU_340796_0_0_1"/>
<dbReference type="GO" id="GO:0046872">
    <property type="term" value="F:metal ion binding"/>
    <property type="evidence" value="ECO:0007669"/>
    <property type="project" value="UniProtKB-KW"/>
</dbReference>
<dbReference type="EMBL" id="CM001881">
    <property type="protein sequence ID" value="EOY21113.1"/>
    <property type="molecule type" value="Genomic_DNA"/>
</dbReference>
<evidence type="ECO:0000256" key="9">
    <source>
        <dbReference type="SAM" id="MobiDB-lite"/>
    </source>
</evidence>
<keyword evidence="11" id="KW-0732">Signal</keyword>
<keyword evidence="6 8" id="KW-0408">Iron</keyword>
<evidence type="ECO:0000256" key="1">
    <source>
        <dbReference type="ARBA" id="ARBA00001966"/>
    </source>
</evidence>
<feature type="signal peptide" evidence="11">
    <location>
        <begin position="1"/>
        <end position="24"/>
    </location>
</feature>
<organism evidence="12 13">
    <name type="scientific">Theobroma cacao</name>
    <name type="common">Cacao</name>
    <name type="synonym">Cocoa</name>
    <dbReference type="NCBI Taxonomy" id="3641"/>
    <lineage>
        <taxon>Eukaryota</taxon>
        <taxon>Viridiplantae</taxon>
        <taxon>Streptophyta</taxon>
        <taxon>Embryophyta</taxon>
        <taxon>Tracheophyta</taxon>
        <taxon>Spermatophyta</taxon>
        <taxon>Magnoliopsida</taxon>
        <taxon>eudicotyledons</taxon>
        <taxon>Gunneridae</taxon>
        <taxon>Pentapetalae</taxon>
        <taxon>rosids</taxon>
        <taxon>malvids</taxon>
        <taxon>Malvales</taxon>
        <taxon>Malvaceae</taxon>
        <taxon>Byttnerioideae</taxon>
        <taxon>Theobroma</taxon>
    </lineage>
</organism>
<keyword evidence="10" id="KW-0812">Transmembrane</keyword>
<dbReference type="Gramene" id="EOY21113">
    <property type="protein sequence ID" value="EOY21113"/>
    <property type="gene ID" value="TCM_012451"/>
</dbReference>
<protein>
    <recommendedName>
        <fullName evidence="4 8">2-(3-amino-3-carboxypropyl)histidine synthase subunit 2</fullName>
    </recommendedName>
</protein>
<dbReference type="FunCoup" id="A0A061FVK3">
    <property type="interactions" value="3250"/>
</dbReference>
<keyword evidence="10" id="KW-0472">Membrane</keyword>
<dbReference type="PANTHER" id="PTHR10762:SF2">
    <property type="entry name" value="2-(3-AMINO-3-CARBOXYPROPYL)HISTIDINE SYNTHASE SUBUNIT 2"/>
    <property type="match status" value="1"/>
</dbReference>
<evidence type="ECO:0000256" key="4">
    <source>
        <dbReference type="ARBA" id="ARBA00021914"/>
    </source>
</evidence>
<feature type="transmembrane region" description="Helical" evidence="10">
    <location>
        <begin position="205"/>
        <end position="224"/>
    </location>
</feature>
<evidence type="ECO:0000256" key="2">
    <source>
        <dbReference type="ARBA" id="ARBA00005156"/>
    </source>
</evidence>
<dbReference type="SFLD" id="SFLDS00032">
    <property type="entry name" value="Radical_SAM_3-amino-3-carboxyp"/>
    <property type="match status" value="1"/>
</dbReference>
<evidence type="ECO:0000256" key="6">
    <source>
        <dbReference type="ARBA" id="ARBA00023004"/>
    </source>
</evidence>
<accession>A0A061FVK3</accession>
<sequence length="833" mass="93299">MLIRANLAILGLLALANLSHFLDACEPSSCEALTNINSPFRLKSDPLECGDVELVCENNRTILHDRDYVPINSSLYVDTSLCTNASFSPHPYVYALFSGYTLNATSFQESYTIQFQAPRPFWFRSPNVTNLSIFDIHRGFLMGYDVPWYYAPCAGRVAYAPPPTSCYKITLGDMFILLEYLYTWQMVFTHSILPRDSFEYYYDRVLIAIRTLLGVACLFAVVLIKFCRRHLSMDDTIEEFLQMQNNLMPIRRLVAIKLLEMSKSHRQDFINEVATIGRIYHVNVIRPIDRPSINKVLEILEGLNWARPSTQSPAQGSVFPLSLFLRIFLLRLAPRGKACHPAAMDLETNFEISRTAEFILSRNFTRVALQFPDDLLKHSTKVVTSLRNKLGSGNKVGLFVMADTAYGSCCVDEVGASHIDADCVIHYGHTCLSPTSTLPSFCVFGKASISVFSCVEKLSSFFWTNCRPTVVLYGLEYAHAISQIKEALVEATPKAKVELQFADVMCSIINPLEDHRRSNGLLGHLGSCTSNSSGAETGSRYSLGGLIWDLPEGQKMEDYMLLWIGPDNSAFANVVLTFNGCEIVRYDAAEDQLVTDVSQQKRILKRRYYLVERAKDANMVGILVGTLGVAGYLHMIHQMKELIMGAGKKAYTLVMGRPNPAKLANFPECDVFIYVSCAQTALLDSKEFLAPVITPFEALLAFNRGSQWTGTYVMEFRDLINSSPLEVKKQPEEARFSFLKGGYVEDFELHENGDEENEGSLALANATEKVLQLRDTNPGSLVKRVAKSGAEFFVTRSYHGLEMHANSSLPEPYLVGRSGKASGYKDEKIEHET</sequence>
<dbReference type="Gene3D" id="3.40.50.11860">
    <property type="entry name" value="Diphthamide synthesis DPH1/DPH2 domain 3"/>
    <property type="match status" value="1"/>
</dbReference>
<dbReference type="GO" id="GO:0017183">
    <property type="term" value="P:protein histidyl modification to diphthamide"/>
    <property type="evidence" value="ECO:0000318"/>
    <property type="project" value="GO_Central"/>
</dbReference>
<dbReference type="GO" id="GO:0090560">
    <property type="term" value="F:2-(3-amino-3-carboxypropyl)histidine synthase activity"/>
    <property type="evidence" value="ECO:0007669"/>
    <property type="project" value="InterPro"/>
</dbReference>